<sequence>MSFSPRITSLLAVGSFLTFFLACQAADQPVYQPCPLIRAYYPAPTIDKSSDLIKSFSQNFSAVFDNLIKTGNHEIYGEITPNTTSFSVVLFSTADDGHDDPIFFDYHHTAPAAKAKKNVGLDTVFPIGSLTQLFTVYAWLAKFGDKEWDTPITKFIPELLNAKGPTSKDDVKNEFTVPWSDVTIGALASHMAGVARDSNACQLGKACDKKHFVDTFAQVPPVSLPDMTPIFSNAGFQLLALAVETPNGPGPKGATSYDEVLRKTILGPLNMTHTRLAGDKGVDSSTIFGGGLNTSAPGEQGSLSILSTTSDLARLGHSILSSSLLPPATTRRWFTPAASTSNLRNSVGRPWEIYHASFSSASPSPIADIFLKSGEVASYSSYLGLSPDLSVGFAILAHDSSLGNKPADLNVYADVVAETLADIFGLAARGAMARFGGSFSGVANNMNTSVEFEISADGPGLVVSNMVIDGKDVRAEMANQAGIETKNLDFRVYPAIEAAGKYQFVAVYQDKNAPVDAGTPTCITWMTVGQLGGGAVDRVVFELDKDGVATGVSIPSRGITMTMDKKA</sequence>
<dbReference type="SUPFAM" id="SSF56601">
    <property type="entry name" value="beta-lactamase/transpeptidase-like"/>
    <property type="match status" value="1"/>
</dbReference>
<name>A0AAJ0BET0_9PEZI</name>
<evidence type="ECO:0000259" key="2">
    <source>
        <dbReference type="Pfam" id="PF00144"/>
    </source>
</evidence>
<evidence type="ECO:0000259" key="3">
    <source>
        <dbReference type="Pfam" id="PF26335"/>
    </source>
</evidence>
<dbReference type="Pfam" id="PF26335">
    <property type="entry name" value="ARB_00930_C"/>
    <property type="match status" value="1"/>
</dbReference>
<dbReference type="AlphaFoldDB" id="A0AAJ0BET0"/>
<feature type="chain" id="PRO_5042535218" evidence="1">
    <location>
        <begin position="26"/>
        <end position="567"/>
    </location>
</feature>
<dbReference type="Proteomes" id="UP001239445">
    <property type="component" value="Unassembled WGS sequence"/>
</dbReference>
<keyword evidence="5" id="KW-1185">Reference proteome</keyword>
<reference evidence="4" key="1">
    <citation type="submission" date="2023-06" db="EMBL/GenBank/DDBJ databases">
        <title>Genome-scale phylogeny and comparative genomics of the fungal order Sordariales.</title>
        <authorList>
            <consortium name="Lawrence Berkeley National Laboratory"/>
            <person name="Hensen N."/>
            <person name="Bonometti L."/>
            <person name="Westerberg I."/>
            <person name="Brannstrom I.O."/>
            <person name="Guillou S."/>
            <person name="Cros-Aarteil S."/>
            <person name="Calhoun S."/>
            <person name="Haridas S."/>
            <person name="Kuo A."/>
            <person name="Mondo S."/>
            <person name="Pangilinan J."/>
            <person name="Riley R."/>
            <person name="Labutti K."/>
            <person name="Andreopoulos B."/>
            <person name="Lipzen A."/>
            <person name="Chen C."/>
            <person name="Yanf M."/>
            <person name="Daum C."/>
            <person name="Ng V."/>
            <person name="Clum A."/>
            <person name="Steindorff A."/>
            <person name="Ohm R."/>
            <person name="Martin F."/>
            <person name="Silar P."/>
            <person name="Natvig D."/>
            <person name="Lalanne C."/>
            <person name="Gautier V."/>
            <person name="Ament-Velasquez S.L."/>
            <person name="Kruys A."/>
            <person name="Hutchinson M.I."/>
            <person name="Powell A.J."/>
            <person name="Barry K."/>
            <person name="Miller A.N."/>
            <person name="Grigoriev I.V."/>
            <person name="Debuchy R."/>
            <person name="Gladieux P."/>
            <person name="Thoren M.H."/>
            <person name="Johannesson H."/>
        </authorList>
    </citation>
    <scope>NUCLEOTIDE SEQUENCE</scope>
    <source>
        <strain evidence="4">PSN4</strain>
    </source>
</reference>
<dbReference type="Gene3D" id="3.40.710.10">
    <property type="entry name" value="DD-peptidase/beta-lactamase superfamily"/>
    <property type="match status" value="1"/>
</dbReference>
<dbReference type="InterPro" id="IPR058664">
    <property type="entry name" value="ARB_00930-like_C"/>
</dbReference>
<feature type="domain" description="Beta-lactamase-related" evidence="2">
    <location>
        <begin position="112"/>
        <end position="407"/>
    </location>
</feature>
<feature type="signal peptide" evidence="1">
    <location>
        <begin position="1"/>
        <end position="25"/>
    </location>
</feature>
<evidence type="ECO:0000313" key="5">
    <source>
        <dbReference type="Proteomes" id="UP001239445"/>
    </source>
</evidence>
<protein>
    <submittedName>
        <fullName evidence="4">Beta-lactamase/transpeptidase-like protein</fullName>
    </submittedName>
</protein>
<dbReference type="PROSITE" id="PS51257">
    <property type="entry name" value="PROKAR_LIPOPROTEIN"/>
    <property type="match status" value="1"/>
</dbReference>
<evidence type="ECO:0000256" key="1">
    <source>
        <dbReference type="SAM" id="SignalP"/>
    </source>
</evidence>
<dbReference type="InterPro" id="IPR051478">
    <property type="entry name" value="Beta-lactamase-like_AB/R"/>
</dbReference>
<dbReference type="PANTHER" id="PTHR22935">
    <property type="entry name" value="PENICILLIN-BINDING PROTEIN"/>
    <property type="match status" value="1"/>
</dbReference>
<dbReference type="PANTHER" id="PTHR22935:SF97">
    <property type="entry name" value="BETA-LACTAMASE-RELATED DOMAIN-CONTAINING PROTEIN"/>
    <property type="match status" value="1"/>
</dbReference>
<gene>
    <name evidence="4" type="ORF">QBC47DRAFT_422594</name>
</gene>
<organism evidence="4 5">
    <name type="scientific">Echria macrotheca</name>
    <dbReference type="NCBI Taxonomy" id="438768"/>
    <lineage>
        <taxon>Eukaryota</taxon>
        <taxon>Fungi</taxon>
        <taxon>Dikarya</taxon>
        <taxon>Ascomycota</taxon>
        <taxon>Pezizomycotina</taxon>
        <taxon>Sordariomycetes</taxon>
        <taxon>Sordariomycetidae</taxon>
        <taxon>Sordariales</taxon>
        <taxon>Schizotheciaceae</taxon>
        <taxon>Echria</taxon>
    </lineage>
</organism>
<dbReference type="InterPro" id="IPR001466">
    <property type="entry name" value="Beta-lactam-related"/>
</dbReference>
<accession>A0AAJ0BET0</accession>
<dbReference type="InterPro" id="IPR012338">
    <property type="entry name" value="Beta-lactam/transpept-like"/>
</dbReference>
<dbReference type="EMBL" id="MU839832">
    <property type="protein sequence ID" value="KAK1756535.1"/>
    <property type="molecule type" value="Genomic_DNA"/>
</dbReference>
<evidence type="ECO:0000313" key="4">
    <source>
        <dbReference type="EMBL" id="KAK1756535.1"/>
    </source>
</evidence>
<keyword evidence="1" id="KW-0732">Signal</keyword>
<feature type="domain" description="Beta-lactamase-like ARB-00930-like C-terminal" evidence="3">
    <location>
        <begin position="427"/>
        <end position="562"/>
    </location>
</feature>
<dbReference type="Pfam" id="PF00144">
    <property type="entry name" value="Beta-lactamase"/>
    <property type="match status" value="1"/>
</dbReference>
<proteinExistence type="predicted"/>
<comment type="caution">
    <text evidence="4">The sequence shown here is derived from an EMBL/GenBank/DDBJ whole genome shotgun (WGS) entry which is preliminary data.</text>
</comment>